<dbReference type="VEuPathDB" id="FungiDB:PHYBLDRAFT_169276"/>
<keyword evidence="1" id="KW-0732">Signal</keyword>
<evidence type="ECO:0000313" key="3">
    <source>
        <dbReference type="Proteomes" id="UP000077315"/>
    </source>
</evidence>
<dbReference type="Proteomes" id="UP000077315">
    <property type="component" value="Unassembled WGS sequence"/>
</dbReference>
<name>A0A162PHY5_PHYB8</name>
<evidence type="ECO:0008006" key="4">
    <source>
        <dbReference type="Google" id="ProtNLM"/>
    </source>
</evidence>
<reference evidence="3" key="1">
    <citation type="submission" date="2015-06" db="EMBL/GenBank/DDBJ databases">
        <title>Expansion of signal transduction pathways in fungi by whole-genome duplication.</title>
        <authorList>
            <consortium name="DOE Joint Genome Institute"/>
            <person name="Corrochano L.M."/>
            <person name="Kuo A."/>
            <person name="Marcet-Houben M."/>
            <person name="Polaino S."/>
            <person name="Salamov A."/>
            <person name="Villalobos J.M."/>
            <person name="Alvarez M.I."/>
            <person name="Avalos J."/>
            <person name="Benito E.P."/>
            <person name="Benoit I."/>
            <person name="Burger G."/>
            <person name="Camino L.P."/>
            <person name="Canovas D."/>
            <person name="Cerda-Olmedo E."/>
            <person name="Cheng J.-F."/>
            <person name="Dominguez A."/>
            <person name="Elias M."/>
            <person name="Eslava A.P."/>
            <person name="Glaser F."/>
            <person name="Grimwood J."/>
            <person name="Gutierrez G."/>
            <person name="Heitman J."/>
            <person name="Henrissat B."/>
            <person name="Iturriaga E.A."/>
            <person name="Lang B.F."/>
            <person name="Lavin J.L."/>
            <person name="Lee S."/>
            <person name="Li W."/>
            <person name="Lindquist E."/>
            <person name="Lopez-Garcia S."/>
            <person name="Luque E.M."/>
            <person name="Marcos A.T."/>
            <person name="Martin J."/>
            <person name="McCluskey K."/>
            <person name="Medina H.R."/>
            <person name="Miralles-Duran A."/>
            <person name="Miyazaki A."/>
            <person name="Munoz-Torres E."/>
            <person name="Oguiza J.A."/>
            <person name="Ohm R."/>
            <person name="Olmedo M."/>
            <person name="Orejas M."/>
            <person name="Ortiz-Castellanos L."/>
            <person name="Pisabarro A.G."/>
            <person name="Rodriguez-Romero J."/>
            <person name="Ruiz-Herrera J."/>
            <person name="Ruiz-Vazquez R."/>
            <person name="Sanz C."/>
            <person name="Schackwitz W."/>
            <person name="Schmutz J."/>
            <person name="Shahriari M."/>
            <person name="Shelest E."/>
            <person name="Silva-Franco F."/>
            <person name="Soanes D."/>
            <person name="Syed K."/>
            <person name="Tagua V.G."/>
            <person name="Talbot N.J."/>
            <person name="Thon M."/>
            <person name="De vries R.P."/>
            <person name="Wiebenga A."/>
            <person name="Yadav J.S."/>
            <person name="Braun E.L."/>
            <person name="Baker S."/>
            <person name="Garre V."/>
            <person name="Horwitz B."/>
            <person name="Torres-Martinez S."/>
            <person name="Idnurm A."/>
            <person name="Herrera-Estrella A."/>
            <person name="Gabaldon T."/>
            <person name="Grigoriev I.V."/>
        </authorList>
    </citation>
    <scope>NUCLEOTIDE SEQUENCE [LARGE SCALE GENOMIC DNA]</scope>
    <source>
        <strain evidence="3">NRRL 1555(-)</strain>
    </source>
</reference>
<dbReference type="RefSeq" id="XP_018291057.1">
    <property type="nucleotide sequence ID" value="XM_018436034.1"/>
</dbReference>
<proteinExistence type="predicted"/>
<dbReference type="EMBL" id="KV440982">
    <property type="protein sequence ID" value="OAD73017.1"/>
    <property type="molecule type" value="Genomic_DNA"/>
</dbReference>
<dbReference type="OrthoDB" id="10392611at2759"/>
<dbReference type="InParanoid" id="A0A162PHY5"/>
<protein>
    <recommendedName>
        <fullName evidence="4">Superoxide dismutase copper/zinc binding domain-containing protein</fullName>
    </recommendedName>
</protein>
<organism evidence="2 3">
    <name type="scientific">Phycomyces blakesleeanus (strain ATCC 8743b / DSM 1359 / FGSC 10004 / NBRC 33097 / NRRL 1555)</name>
    <dbReference type="NCBI Taxonomy" id="763407"/>
    <lineage>
        <taxon>Eukaryota</taxon>
        <taxon>Fungi</taxon>
        <taxon>Fungi incertae sedis</taxon>
        <taxon>Mucoromycota</taxon>
        <taxon>Mucoromycotina</taxon>
        <taxon>Mucoromycetes</taxon>
        <taxon>Mucorales</taxon>
        <taxon>Phycomycetaceae</taxon>
        <taxon>Phycomyces</taxon>
    </lineage>
</organism>
<sequence length="228" mass="24452">MNALLLLLYLFYSVQTAVCVVDKRQDGRPAGLPPAVPDIPSASAYVSLENGVSTLFQFKQYSENFEYSLQFDSPNAEGSCLSWAIGFPSNDNGTNLCTFLENPSCMALIKKDMCKTGIRGFGFCGQVLGSGGILLDGYDDQHQLTIDSGRGTGLNILSKDSHNVVGKSLMIIYSPKNGAPQQVACGNIQKDKSALINPDIPQSSASIKNILHISSTILVGVVLYFISS</sequence>
<dbReference type="GeneID" id="28996940"/>
<accession>A0A162PHY5</accession>
<feature type="chain" id="PRO_5007838177" description="Superoxide dismutase copper/zinc binding domain-containing protein" evidence="1">
    <location>
        <begin position="17"/>
        <end position="228"/>
    </location>
</feature>
<dbReference type="AlphaFoldDB" id="A0A162PHY5"/>
<feature type="signal peptide" evidence="1">
    <location>
        <begin position="1"/>
        <end position="16"/>
    </location>
</feature>
<gene>
    <name evidence="2" type="ORF">PHYBLDRAFT_169276</name>
</gene>
<evidence type="ECO:0000313" key="2">
    <source>
        <dbReference type="EMBL" id="OAD73017.1"/>
    </source>
</evidence>
<keyword evidence="3" id="KW-1185">Reference proteome</keyword>
<evidence type="ECO:0000256" key="1">
    <source>
        <dbReference type="SAM" id="SignalP"/>
    </source>
</evidence>